<dbReference type="Gene3D" id="1.10.630.10">
    <property type="entry name" value="Cytochrome P450"/>
    <property type="match status" value="1"/>
</dbReference>
<evidence type="ECO:0000256" key="9">
    <source>
        <dbReference type="ARBA" id="ARBA00023004"/>
    </source>
</evidence>
<evidence type="ECO:0000256" key="4">
    <source>
        <dbReference type="ARBA" id="ARBA00022617"/>
    </source>
</evidence>
<accession>A0AAE2CCG5</accession>
<evidence type="ECO:0000256" key="11">
    <source>
        <dbReference type="ARBA" id="ARBA00023136"/>
    </source>
</evidence>
<dbReference type="GO" id="GO:0005506">
    <property type="term" value="F:iron ion binding"/>
    <property type="evidence" value="ECO:0007669"/>
    <property type="project" value="InterPro"/>
</dbReference>
<keyword evidence="8" id="KW-0560">Oxidoreductase</keyword>
<evidence type="ECO:0000256" key="1">
    <source>
        <dbReference type="ARBA" id="ARBA00001971"/>
    </source>
</evidence>
<dbReference type="GO" id="GO:0020037">
    <property type="term" value="F:heme binding"/>
    <property type="evidence" value="ECO:0007669"/>
    <property type="project" value="InterPro"/>
</dbReference>
<keyword evidence="11" id="KW-0472">Membrane</keyword>
<dbReference type="AlphaFoldDB" id="A0AAE2CCG5"/>
<gene>
    <name evidence="13" type="ORF">Salat_2534800</name>
</gene>
<dbReference type="InterPro" id="IPR036396">
    <property type="entry name" value="Cyt_P450_sf"/>
</dbReference>
<evidence type="ECO:0000256" key="10">
    <source>
        <dbReference type="ARBA" id="ARBA00023033"/>
    </source>
</evidence>
<organism evidence="13 14">
    <name type="scientific">Sesamum alatum</name>
    <dbReference type="NCBI Taxonomy" id="300844"/>
    <lineage>
        <taxon>Eukaryota</taxon>
        <taxon>Viridiplantae</taxon>
        <taxon>Streptophyta</taxon>
        <taxon>Embryophyta</taxon>
        <taxon>Tracheophyta</taxon>
        <taxon>Spermatophyta</taxon>
        <taxon>Magnoliopsida</taxon>
        <taxon>eudicotyledons</taxon>
        <taxon>Gunneridae</taxon>
        <taxon>Pentapetalae</taxon>
        <taxon>asterids</taxon>
        <taxon>lamiids</taxon>
        <taxon>Lamiales</taxon>
        <taxon>Pedaliaceae</taxon>
        <taxon>Sesamum</taxon>
    </lineage>
</organism>
<evidence type="ECO:0000256" key="3">
    <source>
        <dbReference type="ARBA" id="ARBA00010617"/>
    </source>
</evidence>
<dbReference type="PANTHER" id="PTHR47955">
    <property type="entry name" value="CYTOCHROME P450 FAMILY 71 PROTEIN"/>
    <property type="match status" value="1"/>
</dbReference>
<evidence type="ECO:0000256" key="12">
    <source>
        <dbReference type="SAM" id="MobiDB-lite"/>
    </source>
</evidence>
<evidence type="ECO:0000313" key="14">
    <source>
        <dbReference type="Proteomes" id="UP001293254"/>
    </source>
</evidence>
<dbReference type="GO" id="GO:0016020">
    <property type="term" value="C:membrane"/>
    <property type="evidence" value="ECO:0007669"/>
    <property type="project" value="UniProtKB-SubCell"/>
</dbReference>
<protein>
    <submittedName>
        <fullName evidence="13">Cytochrome</fullName>
    </submittedName>
</protein>
<keyword evidence="14" id="KW-1185">Reference proteome</keyword>
<keyword evidence="6" id="KW-0479">Metal-binding</keyword>
<evidence type="ECO:0000256" key="2">
    <source>
        <dbReference type="ARBA" id="ARBA00004167"/>
    </source>
</evidence>
<dbReference type="Proteomes" id="UP001293254">
    <property type="component" value="Unassembled WGS sequence"/>
</dbReference>
<reference evidence="13" key="1">
    <citation type="submission" date="2020-06" db="EMBL/GenBank/DDBJ databases">
        <authorList>
            <person name="Li T."/>
            <person name="Hu X."/>
            <person name="Zhang T."/>
            <person name="Song X."/>
            <person name="Zhang H."/>
            <person name="Dai N."/>
            <person name="Sheng W."/>
            <person name="Hou X."/>
            <person name="Wei L."/>
        </authorList>
    </citation>
    <scope>NUCLEOTIDE SEQUENCE</scope>
    <source>
        <strain evidence="13">3651</strain>
        <tissue evidence="13">Leaf</tissue>
    </source>
</reference>
<dbReference type="Pfam" id="PF00067">
    <property type="entry name" value="p450"/>
    <property type="match status" value="1"/>
</dbReference>
<reference evidence="13" key="2">
    <citation type="journal article" date="2024" name="Plant">
        <title>Genomic evolution and insights into agronomic trait innovations of Sesamum species.</title>
        <authorList>
            <person name="Miao H."/>
            <person name="Wang L."/>
            <person name="Qu L."/>
            <person name="Liu H."/>
            <person name="Sun Y."/>
            <person name="Le M."/>
            <person name="Wang Q."/>
            <person name="Wei S."/>
            <person name="Zheng Y."/>
            <person name="Lin W."/>
            <person name="Duan Y."/>
            <person name="Cao H."/>
            <person name="Xiong S."/>
            <person name="Wang X."/>
            <person name="Wei L."/>
            <person name="Li C."/>
            <person name="Ma Q."/>
            <person name="Ju M."/>
            <person name="Zhao R."/>
            <person name="Li G."/>
            <person name="Mu C."/>
            <person name="Tian Q."/>
            <person name="Mei H."/>
            <person name="Zhang T."/>
            <person name="Gao T."/>
            <person name="Zhang H."/>
        </authorList>
    </citation>
    <scope>NUCLEOTIDE SEQUENCE</scope>
    <source>
        <strain evidence="13">3651</strain>
    </source>
</reference>
<evidence type="ECO:0000256" key="7">
    <source>
        <dbReference type="ARBA" id="ARBA00022989"/>
    </source>
</evidence>
<comment type="caution">
    <text evidence="13">The sequence shown here is derived from an EMBL/GenBank/DDBJ whole genome shotgun (WGS) entry which is preliminary data.</text>
</comment>
<dbReference type="GO" id="GO:0004497">
    <property type="term" value="F:monooxygenase activity"/>
    <property type="evidence" value="ECO:0007669"/>
    <property type="project" value="UniProtKB-KW"/>
</dbReference>
<keyword evidence="9" id="KW-0408">Iron</keyword>
<dbReference type="PANTHER" id="PTHR47955:SF22">
    <property type="entry name" value="CYTOCHROME P450 83B1-LIKE"/>
    <property type="match status" value="1"/>
</dbReference>
<comment type="cofactor">
    <cofactor evidence="1">
        <name>heme</name>
        <dbReference type="ChEBI" id="CHEBI:30413"/>
    </cofactor>
</comment>
<dbReference type="SUPFAM" id="SSF48264">
    <property type="entry name" value="Cytochrome P450"/>
    <property type="match status" value="1"/>
</dbReference>
<keyword evidence="10" id="KW-0503">Monooxygenase</keyword>
<keyword evidence="4" id="KW-0349">Heme</keyword>
<dbReference type="GO" id="GO:0016705">
    <property type="term" value="F:oxidoreductase activity, acting on paired donors, with incorporation or reduction of molecular oxygen"/>
    <property type="evidence" value="ECO:0007669"/>
    <property type="project" value="InterPro"/>
</dbReference>
<proteinExistence type="inferred from homology"/>
<keyword evidence="5" id="KW-0812">Transmembrane</keyword>
<evidence type="ECO:0000256" key="5">
    <source>
        <dbReference type="ARBA" id="ARBA00022692"/>
    </source>
</evidence>
<evidence type="ECO:0000256" key="8">
    <source>
        <dbReference type="ARBA" id="ARBA00023002"/>
    </source>
</evidence>
<feature type="region of interest" description="Disordered" evidence="12">
    <location>
        <begin position="117"/>
        <end position="144"/>
    </location>
</feature>
<sequence length="293" mass="32164">MIVRRRVVEGMPVNLGAVANPNSGTVGTAAKHIDDEEIRKNFNYSKFSSLANMVLGDGDENALKTLERFRAGWREKYGFSLAGSSSATMGAITEASSSPMQTEGCSLMQSDPPRVFARVSPKVPSEGDVNSSPSPHSSPAQPPIVQDKRTTTETLLPPGPPGLPFIGNLHQFATTTNLHVHLWELSRKYGSPMHMKLGPMLVLLVSSAKLAKEVLKTQDSIFCSRPKLLGQQKVSYNYLDIAFSPFTNYWKEMRKITVVHLFGLKKAQSFRPIQEDEISRMVAKIQGLASSSD</sequence>
<name>A0AAE2CCG5_9LAMI</name>
<dbReference type="InterPro" id="IPR001128">
    <property type="entry name" value="Cyt_P450"/>
</dbReference>
<dbReference type="EMBL" id="JACGWO010000010">
    <property type="protein sequence ID" value="KAK4417093.1"/>
    <property type="molecule type" value="Genomic_DNA"/>
</dbReference>
<evidence type="ECO:0000256" key="6">
    <source>
        <dbReference type="ARBA" id="ARBA00022723"/>
    </source>
</evidence>
<comment type="subcellular location">
    <subcellularLocation>
        <location evidence="2">Membrane</location>
        <topology evidence="2">Single-pass membrane protein</topology>
    </subcellularLocation>
</comment>
<evidence type="ECO:0000313" key="13">
    <source>
        <dbReference type="EMBL" id="KAK4417093.1"/>
    </source>
</evidence>
<comment type="similarity">
    <text evidence="3">Belongs to the cytochrome P450 family.</text>
</comment>
<keyword evidence="7" id="KW-1133">Transmembrane helix</keyword>